<proteinExistence type="predicted"/>
<gene>
    <name evidence="1" type="ORF">JK634_10965</name>
</gene>
<dbReference type="Gene3D" id="4.10.280.10">
    <property type="entry name" value="Helix-loop-helix DNA-binding domain"/>
    <property type="match status" value="1"/>
</dbReference>
<name>A0A937FHV0_9CLOT</name>
<dbReference type="InterPro" id="IPR037208">
    <property type="entry name" value="Spo0E-like_sf"/>
</dbReference>
<organism evidence="1 2">
    <name type="scientific">Clostridium paridis</name>
    <dbReference type="NCBI Taxonomy" id="2803863"/>
    <lineage>
        <taxon>Bacteria</taxon>
        <taxon>Bacillati</taxon>
        <taxon>Bacillota</taxon>
        <taxon>Clostridia</taxon>
        <taxon>Eubacteriales</taxon>
        <taxon>Clostridiaceae</taxon>
        <taxon>Clostridium</taxon>
    </lineage>
</organism>
<keyword evidence="2" id="KW-1185">Reference proteome</keyword>
<dbReference type="EMBL" id="JAESWA010000022">
    <property type="protein sequence ID" value="MBL4932328.1"/>
    <property type="molecule type" value="Genomic_DNA"/>
</dbReference>
<dbReference type="Proteomes" id="UP000623681">
    <property type="component" value="Unassembled WGS sequence"/>
</dbReference>
<dbReference type="AlphaFoldDB" id="A0A937FHV0"/>
<evidence type="ECO:0000313" key="2">
    <source>
        <dbReference type="Proteomes" id="UP000623681"/>
    </source>
</evidence>
<reference evidence="1" key="1">
    <citation type="submission" date="2021-01" db="EMBL/GenBank/DDBJ databases">
        <title>Genome public.</title>
        <authorList>
            <person name="Liu C."/>
            <person name="Sun Q."/>
        </authorList>
    </citation>
    <scope>NUCLEOTIDE SEQUENCE</scope>
    <source>
        <strain evidence="1">YIM B02565</strain>
    </source>
</reference>
<sequence>MKTKTIQRRINLEKTLLNFLLKFLSPTNSFVIYLSQHLDKLIVKGQLRLYKKYKRKHSRRKTIPLRYTA</sequence>
<dbReference type="SUPFAM" id="SSF140500">
    <property type="entry name" value="BAS1536-like"/>
    <property type="match status" value="1"/>
</dbReference>
<evidence type="ECO:0000313" key="1">
    <source>
        <dbReference type="EMBL" id="MBL4932328.1"/>
    </source>
</evidence>
<dbReference type="GO" id="GO:0046983">
    <property type="term" value="F:protein dimerization activity"/>
    <property type="evidence" value="ECO:0007669"/>
    <property type="project" value="InterPro"/>
</dbReference>
<dbReference type="GO" id="GO:0043937">
    <property type="term" value="P:regulation of sporulation"/>
    <property type="evidence" value="ECO:0007669"/>
    <property type="project" value="InterPro"/>
</dbReference>
<dbReference type="RefSeq" id="WP_202767692.1">
    <property type="nucleotide sequence ID" value="NZ_JAESWA010000022.1"/>
</dbReference>
<dbReference type="InterPro" id="IPR036638">
    <property type="entry name" value="HLH_DNA-bd_sf"/>
</dbReference>
<protein>
    <submittedName>
        <fullName evidence="1">Uncharacterized protein</fullName>
    </submittedName>
</protein>
<comment type="caution">
    <text evidence="1">The sequence shown here is derived from an EMBL/GenBank/DDBJ whole genome shotgun (WGS) entry which is preliminary data.</text>
</comment>
<accession>A0A937FHV0</accession>